<evidence type="ECO:0000313" key="2">
    <source>
        <dbReference type="EMBL" id="MEQ2202221.1"/>
    </source>
</evidence>
<evidence type="ECO:0000313" key="3">
    <source>
        <dbReference type="Proteomes" id="UP001434883"/>
    </source>
</evidence>
<protein>
    <submittedName>
        <fullName evidence="2">Uncharacterized protein</fullName>
    </submittedName>
</protein>
<organism evidence="2 3">
    <name type="scientific">Xenoophorus captivus</name>
    <dbReference type="NCBI Taxonomy" id="1517983"/>
    <lineage>
        <taxon>Eukaryota</taxon>
        <taxon>Metazoa</taxon>
        <taxon>Chordata</taxon>
        <taxon>Craniata</taxon>
        <taxon>Vertebrata</taxon>
        <taxon>Euteleostomi</taxon>
        <taxon>Actinopterygii</taxon>
        <taxon>Neopterygii</taxon>
        <taxon>Teleostei</taxon>
        <taxon>Neoteleostei</taxon>
        <taxon>Acanthomorphata</taxon>
        <taxon>Ovalentaria</taxon>
        <taxon>Atherinomorphae</taxon>
        <taxon>Cyprinodontiformes</taxon>
        <taxon>Goodeidae</taxon>
        <taxon>Xenoophorus</taxon>
    </lineage>
</organism>
<evidence type="ECO:0000256" key="1">
    <source>
        <dbReference type="SAM" id="MobiDB-lite"/>
    </source>
</evidence>
<reference evidence="2 3" key="1">
    <citation type="submission" date="2021-06" db="EMBL/GenBank/DDBJ databases">
        <authorList>
            <person name="Palmer J.M."/>
        </authorList>
    </citation>
    <scope>NUCLEOTIDE SEQUENCE [LARGE SCALE GENOMIC DNA]</scope>
    <source>
        <strain evidence="2 3">XC_2019</strain>
        <tissue evidence="2">Muscle</tissue>
    </source>
</reference>
<gene>
    <name evidence="2" type="ORF">XENOCAPTIV_028082</name>
</gene>
<dbReference type="Proteomes" id="UP001434883">
    <property type="component" value="Unassembled WGS sequence"/>
</dbReference>
<accession>A0ABV0R3J6</accession>
<feature type="compositionally biased region" description="Pro residues" evidence="1">
    <location>
        <begin position="1"/>
        <end position="10"/>
    </location>
</feature>
<feature type="region of interest" description="Disordered" evidence="1">
    <location>
        <begin position="1"/>
        <end position="22"/>
    </location>
</feature>
<dbReference type="EMBL" id="JAHRIN010032740">
    <property type="protein sequence ID" value="MEQ2202221.1"/>
    <property type="molecule type" value="Genomic_DNA"/>
</dbReference>
<sequence>AVDGVPPLPLPVRGQEAKERKREAARHEELLLPRAEAAADLRRVLKLTVAAENYTE</sequence>
<keyword evidence="3" id="KW-1185">Reference proteome</keyword>
<name>A0ABV0R3J6_9TELE</name>
<proteinExistence type="predicted"/>
<feature type="non-terminal residue" evidence="2">
    <location>
        <position position="1"/>
    </location>
</feature>
<comment type="caution">
    <text evidence="2">The sequence shown here is derived from an EMBL/GenBank/DDBJ whole genome shotgun (WGS) entry which is preliminary data.</text>
</comment>